<reference evidence="2" key="1">
    <citation type="submission" date="2020-09" db="EMBL/GenBank/DDBJ databases">
        <title>Clinical and molecular characterization of Acinetobacter seifertii in Taiwan.</title>
        <authorList>
            <person name="Li L.-H."/>
            <person name="Yang Y.-S."/>
            <person name="Sun J.-R."/>
            <person name="Huang T.-W."/>
            <person name="Huang W.-C."/>
            <person name="Wang Y.-C."/>
            <person name="Kuo T.-H."/>
            <person name="Kuo S.-C."/>
            <person name="Chen T.-L."/>
        </authorList>
    </citation>
    <scope>NUCLEOTIDE SEQUENCE [LARGE SCALE GENOMIC DNA]</scope>
    <source>
        <strain evidence="2">AS73</strain>
    </source>
</reference>
<accession>A0A7H2QM97</accession>
<gene>
    <name evidence="1" type="ORF">IC796_02055</name>
</gene>
<sequence length="48" mass="5255">MLHVLNNTFFDGVIVIANDADLKANRLRLLAQLCNLFTAVADVNVLQG</sequence>
<reference evidence="1 2" key="2">
    <citation type="submission" date="2020-09" db="EMBL/GenBank/DDBJ databases">
        <authorList>
            <person name="Chen F.-J."/>
            <person name="Lee Y.-T."/>
        </authorList>
    </citation>
    <scope>NUCLEOTIDE SEQUENCE [LARGE SCALE GENOMIC DNA]</scope>
    <source>
        <strain evidence="1 2">AS73</strain>
    </source>
</reference>
<organism evidence="1 2">
    <name type="scientific">Acinetobacter seifertii</name>
    <dbReference type="NCBI Taxonomy" id="1530123"/>
    <lineage>
        <taxon>Bacteria</taxon>
        <taxon>Pseudomonadati</taxon>
        <taxon>Pseudomonadota</taxon>
        <taxon>Gammaproteobacteria</taxon>
        <taxon>Moraxellales</taxon>
        <taxon>Moraxellaceae</taxon>
        <taxon>Acinetobacter</taxon>
        <taxon>Acinetobacter calcoaceticus/baumannii complex</taxon>
    </lineage>
</organism>
<dbReference type="EMBL" id="CP061561">
    <property type="protein sequence ID" value="QNX05775.1"/>
    <property type="molecule type" value="Genomic_DNA"/>
</dbReference>
<name>A0A7H2QM97_9GAMM</name>
<evidence type="ECO:0000313" key="1">
    <source>
        <dbReference type="EMBL" id="QNX05775.1"/>
    </source>
</evidence>
<dbReference type="AlphaFoldDB" id="A0A7H2QM97"/>
<protein>
    <submittedName>
        <fullName evidence="1">Uncharacterized protein</fullName>
    </submittedName>
</protein>
<evidence type="ECO:0000313" key="2">
    <source>
        <dbReference type="Proteomes" id="UP000516862"/>
    </source>
</evidence>
<proteinExistence type="predicted"/>
<dbReference type="Proteomes" id="UP000516862">
    <property type="component" value="Chromosome"/>
</dbReference>